<proteinExistence type="predicted"/>
<feature type="transmembrane region" description="Helical" evidence="2">
    <location>
        <begin position="7"/>
        <end position="28"/>
    </location>
</feature>
<keyword evidence="2" id="KW-1133">Transmembrane helix</keyword>
<keyword evidence="2" id="KW-0812">Transmembrane</keyword>
<dbReference type="EMBL" id="LLZU01000016">
    <property type="protein sequence ID" value="KRV49039.1"/>
    <property type="molecule type" value="Genomic_DNA"/>
</dbReference>
<evidence type="ECO:0000313" key="4">
    <source>
        <dbReference type="Proteomes" id="UP000050867"/>
    </source>
</evidence>
<feature type="compositionally biased region" description="Gly residues" evidence="1">
    <location>
        <begin position="46"/>
        <end position="71"/>
    </location>
</feature>
<evidence type="ECO:0000256" key="2">
    <source>
        <dbReference type="SAM" id="Phobius"/>
    </source>
</evidence>
<accession>A0A0T6LT61</accession>
<name>A0A0T6LT61_WENVI</name>
<evidence type="ECO:0000256" key="1">
    <source>
        <dbReference type="SAM" id="MobiDB-lite"/>
    </source>
</evidence>
<dbReference type="RefSeq" id="WP_018384826.1">
    <property type="nucleotide sequence ID" value="NZ_LLZU01000016.1"/>
</dbReference>
<comment type="caution">
    <text evidence="3">The sequence shown here is derived from an EMBL/GenBank/DDBJ whole genome shotgun (WGS) entry which is preliminary data.</text>
</comment>
<feature type="region of interest" description="Disordered" evidence="1">
    <location>
        <begin position="40"/>
        <end position="71"/>
    </location>
</feature>
<gene>
    <name evidence="3" type="ORF">AQ490_22270</name>
</gene>
<keyword evidence="4" id="KW-1185">Reference proteome</keyword>
<keyword evidence="2" id="KW-0472">Membrane</keyword>
<sequence>MDPVEEMFWIAVIVAAVCFAAVGIWSWLWDLWWEHSGKYKHRSDGGRTGSSGAGGEFGGGSGGDGGGDGGD</sequence>
<protein>
    <submittedName>
        <fullName evidence="3">Uncharacterized protein</fullName>
    </submittedName>
</protein>
<evidence type="ECO:0000313" key="3">
    <source>
        <dbReference type="EMBL" id="KRV49039.1"/>
    </source>
</evidence>
<dbReference type="Proteomes" id="UP000050867">
    <property type="component" value="Unassembled WGS sequence"/>
</dbReference>
<dbReference type="AlphaFoldDB" id="A0A0T6LT61"/>
<organism evidence="3 4">
    <name type="scientific">Wenjunlia vitaminophila</name>
    <name type="common">Streptomyces vitaminophilus</name>
    <dbReference type="NCBI Taxonomy" id="76728"/>
    <lineage>
        <taxon>Bacteria</taxon>
        <taxon>Bacillati</taxon>
        <taxon>Actinomycetota</taxon>
        <taxon>Actinomycetes</taxon>
        <taxon>Kitasatosporales</taxon>
        <taxon>Streptomycetaceae</taxon>
        <taxon>Wenjunlia</taxon>
    </lineage>
</organism>
<reference evidence="3 4" key="1">
    <citation type="submission" date="2015-10" db="EMBL/GenBank/DDBJ databases">
        <title>Draft genome sequence of pyrrolomycin-producing Streptomyces vitaminophilus.</title>
        <authorList>
            <person name="Graham D.E."/>
            <person name="Mahan K.M."/>
            <person name="Klingeman D.M."/>
            <person name="Hettich R.L."/>
            <person name="Parry R.J."/>
        </authorList>
    </citation>
    <scope>NUCLEOTIDE SEQUENCE [LARGE SCALE GENOMIC DNA]</scope>
    <source>
        <strain evidence="3 4">ATCC 31673</strain>
    </source>
</reference>